<proteinExistence type="predicted"/>
<dbReference type="STRING" id="411461.DORFOR_00024"/>
<reference evidence="1 2" key="1">
    <citation type="submission" date="2007-10" db="EMBL/GenBank/DDBJ databases">
        <title>Draft genome sequence of Dorea formicigenerans(ATCC 27755).</title>
        <authorList>
            <person name="Sudarsanam P."/>
            <person name="Ley R."/>
            <person name="Guruge J."/>
            <person name="Turnbaugh P.J."/>
            <person name="Mahowald M."/>
            <person name="Liep D."/>
            <person name="Gordon J."/>
        </authorList>
    </citation>
    <scope>NUCLEOTIDE SEQUENCE [LARGE SCALE GENOMIC DNA]</scope>
    <source>
        <strain evidence="1 2">ATCC 27755</strain>
    </source>
</reference>
<dbReference type="Proteomes" id="UP000005359">
    <property type="component" value="Unassembled WGS sequence"/>
</dbReference>
<dbReference type="PaxDb" id="411461-DORFOR_00024"/>
<evidence type="ECO:0000313" key="1">
    <source>
        <dbReference type="EMBL" id="EDR48589.1"/>
    </source>
</evidence>
<name>B0G1C3_9FIRM</name>
<organism evidence="1 2">
    <name type="scientific">Dorea formicigenerans ATCC 27755</name>
    <dbReference type="NCBI Taxonomy" id="411461"/>
    <lineage>
        <taxon>Bacteria</taxon>
        <taxon>Bacillati</taxon>
        <taxon>Bacillota</taxon>
        <taxon>Clostridia</taxon>
        <taxon>Lachnospirales</taxon>
        <taxon>Lachnospiraceae</taxon>
        <taxon>Dorea</taxon>
    </lineage>
</organism>
<reference evidence="1 2" key="2">
    <citation type="submission" date="2007-10" db="EMBL/GenBank/DDBJ databases">
        <authorList>
            <person name="Fulton L."/>
            <person name="Clifton S."/>
            <person name="Fulton B."/>
            <person name="Xu J."/>
            <person name="Minx P."/>
            <person name="Pepin K.H."/>
            <person name="Johnson M."/>
            <person name="Thiruvilangam P."/>
            <person name="Bhonagiri V."/>
            <person name="Nash W.E."/>
            <person name="Wang C."/>
            <person name="Mardis E.R."/>
            <person name="Wilson R.K."/>
        </authorList>
    </citation>
    <scope>NUCLEOTIDE SEQUENCE [LARGE SCALE GENOMIC DNA]</scope>
    <source>
        <strain evidence="1 2">ATCC 27755</strain>
    </source>
</reference>
<accession>B0G1C3</accession>
<comment type="caution">
    <text evidence="1">The sequence shown here is derived from an EMBL/GenBank/DDBJ whole genome shotgun (WGS) entry which is preliminary data.</text>
</comment>
<dbReference type="AlphaFoldDB" id="B0G1C3"/>
<evidence type="ECO:0000313" key="2">
    <source>
        <dbReference type="Proteomes" id="UP000005359"/>
    </source>
</evidence>
<sequence length="105" mass="12154">MDNEEDCGCVIRVGNPGRHCNNDNVRDDLHQDSENAGGDHMADTASLKEILFRNSAEQCKVCEAIPFEAVGHRFEYEKFKMLHEVIEEADLEDEYQEWRRAYGYV</sequence>
<gene>
    <name evidence="1" type="ORF">DORFOR_00024</name>
</gene>
<protein>
    <submittedName>
        <fullName evidence="1">Uncharacterized protein</fullName>
    </submittedName>
</protein>
<dbReference type="EMBL" id="AAXA02000002">
    <property type="protein sequence ID" value="EDR48589.1"/>
    <property type="molecule type" value="Genomic_DNA"/>
</dbReference>